<dbReference type="STRING" id="349064.SAMN05660429_00731"/>
<keyword evidence="3" id="KW-1185">Reference proteome</keyword>
<gene>
    <name evidence="2" type="ORF">SAMN05660429_00731</name>
</gene>
<feature type="compositionally biased region" description="Polar residues" evidence="1">
    <location>
        <begin position="49"/>
        <end position="63"/>
    </location>
</feature>
<dbReference type="RefSeq" id="WP_093327771.1">
    <property type="nucleotide sequence ID" value="NZ_AP027363.1"/>
</dbReference>
<evidence type="ECO:0000313" key="2">
    <source>
        <dbReference type="EMBL" id="SES94549.1"/>
    </source>
</evidence>
<dbReference type="EMBL" id="FOHK01000003">
    <property type="protein sequence ID" value="SES94549.1"/>
    <property type="molecule type" value="Genomic_DNA"/>
</dbReference>
<reference evidence="2 3" key="1">
    <citation type="submission" date="2016-10" db="EMBL/GenBank/DDBJ databases">
        <authorList>
            <person name="de Groot N.N."/>
        </authorList>
    </citation>
    <scope>NUCLEOTIDE SEQUENCE [LARGE SCALE GENOMIC DNA]</scope>
    <source>
        <strain evidence="2 3">DSM 19706</strain>
    </source>
</reference>
<sequence>MDNHIKVIQTLAKGVDPTTGEVFPQDSPYNNPNVIRALFYASQQLVQPRNSKQTVEQKQQQNAAKGLPKNAGVRWTDSDRQHVADGFRAGQDVDQLAHSFQRTPNGIKAELIRQKLMV</sequence>
<proteinExistence type="predicted"/>
<evidence type="ECO:0000313" key="3">
    <source>
        <dbReference type="Proteomes" id="UP000199308"/>
    </source>
</evidence>
<dbReference type="OrthoDB" id="6637817at2"/>
<dbReference type="Proteomes" id="UP000199308">
    <property type="component" value="Unassembled WGS sequence"/>
</dbReference>
<organism evidence="2 3">
    <name type="scientific">Thalassotalea agarivorans</name>
    <name type="common">Thalassomonas agarivorans</name>
    <dbReference type="NCBI Taxonomy" id="349064"/>
    <lineage>
        <taxon>Bacteria</taxon>
        <taxon>Pseudomonadati</taxon>
        <taxon>Pseudomonadota</taxon>
        <taxon>Gammaproteobacteria</taxon>
        <taxon>Alteromonadales</taxon>
        <taxon>Colwelliaceae</taxon>
        <taxon>Thalassotalea</taxon>
    </lineage>
</organism>
<accession>A0A1I0AJL9</accession>
<name>A0A1I0AJL9_THASX</name>
<evidence type="ECO:0000256" key="1">
    <source>
        <dbReference type="SAM" id="MobiDB-lite"/>
    </source>
</evidence>
<protein>
    <submittedName>
        <fullName evidence="2">Uncharacterized protein</fullName>
    </submittedName>
</protein>
<dbReference type="AlphaFoldDB" id="A0A1I0AJL9"/>
<feature type="region of interest" description="Disordered" evidence="1">
    <location>
        <begin position="49"/>
        <end position="73"/>
    </location>
</feature>